<accession>A0A8B2NZI1</accession>
<dbReference type="GO" id="GO:0006526">
    <property type="term" value="P:L-arginine biosynthetic process"/>
    <property type="evidence" value="ECO:0007669"/>
    <property type="project" value="TreeGrafter"/>
</dbReference>
<protein>
    <submittedName>
        <fullName evidence="6">Acetylornithine deacetylase</fullName>
    </submittedName>
</protein>
<feature type="domain" description="Peptidase M20 dimerisation" evidence="5">
    <location>
        <begin position="192"/>
        <end position="302"/>
    </location>
</feature>
<feature type="region of interest" description="Disordered" evidence="4">
    <location>
        <begin position="406"/>
        <end position="427"/>
    </location>
</feature>
<evidence type="ECO:0000256" key="2">
    <source>
        <dbReference type="ARBA" id="ARBA00022801"/>
    </source>
</evidence>
<reference evidence="6 7" key="1">
    <citation type="submission" date="2018-05" db="EMBL/GenBank/DDBJ databases">
        <title>Acuticoccus sediminis sp. nov., isolated from deep-sea sediment of Indian Ocean.</title>
        <authorList>
            <person name="Liu X."/>
            <person name="Lai Q."/>
            <person name="Du Y."/>
            <person name="Sun F."/>
            <person name="Zhang X."/>
            <person name="Wang S."/>
            <person name="Shao Z."/>
        </authorList>
    </citation>
    <scope>NUCLEOTIDE SEQUENCE [LARGE SCALE GENOMIC DNA]</scope>
    <source>
        <strain evidence="6 7">PTG4-2</strain>
    </source>
</reference>
<dbReference type="GO" id="GO:0046872">
    <property type="term" value="F:metal ion binding"/>
    <property type="evidence" value="ECO:0007669"/>
    <property type="project" value="UniProtKB-KW"/>
</dbReference>
<dbReference type="PANTHER" id="PTHR43808:SF31">
    <property type="entry name" value="N-ACETYL-L-CITRULLINE DEACETYLASE"/>
    <property type="match status" value="1"/>
</dbReference>
<evidence type="ECO:0000256" key="3">
    <source>
        <dbReference type="ARBA" id="ARBA00023285"/>
    </source>
</evidence>
<keyword evidence="7" id="KW-1185">Reference proteome</keyword>
<evidence type="ECO:0000256" key="1">
    <source>
        <dbReference type="ARBA" id="ARBA00022723"/>
    </source>
</evidence>
<evidence type="ECO:0000313" key="7">
    <source>
        <dbReference type="Proteomes" id="UP000249590"/>
    </source>
</evidence>
<comment type="caution">
    <text evidence="6">The sequence shown here is derived from an EMBL/GenBank/DDBJ whole genome shotgun (WGS) entry which is preliminary data.</text>
</comment>
<dbReference type="PANTHER" id="PTHR43808">
    <property type="entry name" value="ACETYLORNITHINE DEACETYLASE"/>
    <property type="match status" value="1"/>
</dbReference>
<dbReference type="InterPro" id="IPR050072">
    <property type="entry name" value="Peptidase_M20A"/>
</dbReference>
<dbReference type="GO" id="GO:0008777">
    <property type="term" value="F:acetylornithine deacetylase activity"/>
    <property type="evidence" value="ECO:0007669"/>
    <property type="project" value="TreeGrafter"/>
</dbReference>
<name>A0A8B2NZI1_9HYPH</name>
<dbReference type="Gene3D" id="3.30.70.360">
    <property type="match status" value="1"/>
</dbReference>
<organism evidence="6 7">
    <name type="scientific">Acuticoccus sediminis</name>
    <dbReference type="NCBI Taxonomy" id="2184697"/>
    <lineage>
        <taxon>Bacteria</taxon>
        <taxon>Pseudomonadati</taxon>
        <taxon>Pseudomonadota</taxon>
        <taxon>Alphaproteobacteria</taxon>
        <taxon>Hyphomicrobiales</taxon>
        <taxon>Amorphaceae</taxon>
        <taxon>Acuticoccus</taxon>
    </lineage>
</organism>
<proteinExistence type="predicted"/>
<evidence type="ECO:0000259" key="5">
    <source>
        <dbReference type="Pfam" id="PF07687"/>
    </source>
</evidence>
<evidence type="ECO:0000313" key="6">
    <source>
        <dbReference type="EMBL" id="RAI01970.1"/>
    </source>
</evidence>
<dbReference type="AlphaFoldDB" id="A0A8B2NZI1"/>
<dbReference type="SUPFAM" id="SSF53187">
    <property type="entry name" value="Zn-dependent exopeptidases"/>
    <property type="match status" value="1"/>
</dbReference>
<dbReference type="Proteomes" id="UP000249590">
    <property type="component" value="Unassembled WGS sequence"/>
</dbReference>
<feature type="compositionally biased region" description="Polar residues" evidence="4">
    <location>
        <begin position="418"/>
        <end position="427"/>
    </location>
</feature>
<dbReference type="Pfam" id="PF07687">
    <property type="entry name" value="M20_dimer"/>
    <property type="match status" value="1"/>
</dbReference>
<dbReference type="InterPro" id="IPR011650">
    <property type="entry name" value="Peptidase_M20_dimer"/>
</dbReference>
<dbReference type="Gene3D" id="3.40.630.10">
    <property type="entry name" value="Zn peptidases"/>
    <property type="match status" value="1"/>
</dbReference>
<dbReference type="InterPro" id="IPR002933">
    <property type="entry name" value="Peptidase_M20"/>
</dbReference>
<keyword evidence="2" id="KW-0378">Hydrolase</keyword>
<gene>
    <name evidence="6" type="ORF">DLJ53_11320</name>
</gene>
<dbReference type="EMBL" id="QHHQ01000002">
    <property type="protein sequence ID" value="RAI01970.1"/>
    <property type="molecule type" value="Genomic_DNA"/>
</dbReference>
<dbReference type="SUPFAM" id="SSF55031">
    <property type="entry name" value="Bacterial exopeptidase dimerisation domain"/>
    <property type="match status" value="1"/>
</dbReference>
<dbReference type="InterPro" id="IPR036264">
    <property type="entry name" value="Bact_exopeptidase_dim_dom"/>
</dbReference>
<dbReference type="RefSeq" id="WP_111346251.1">
    <property type="nucleotide sequence ID" value="NZ_QHHQ01000002.1"/>
</dbReference>
<keyword evidence="3" id="KW-0170">Cobalt</keyword>
<dbReference type="OrthoDB" id="7055905at2"/>
<dbReference type="Pfam" id="PF01546">
    <property type="entry name" value="Peptidase_M20"/>
    <property type="match status" value="1"/>
</dbReference>
<keyword evidence="1" id="KW-0479">Metal-binding</keyword>
<sequence>MQEALAALVACDTTIPPGSGYPAVCDLIERLFAPLGGRAERIRVPEELWTVPGLHGPRVNLVLRPDMGGRGGSPDGRHAEIASAMIYFHIDTAPVGEGWTKPALALTREGNRLYGRGTADMKGTIVAVRDCLLRLKESGLPLAYSPVLAFCTDEEGGRYPGIRYLAETTDLPDVLLNLNGSAEPRIWAGCVGSIDMMLTVTGRTAHSGEPDRGRNAIDMALPALNALNALKPTVEARTTPMPAPPWAAGPLHARLSLTAIHAGDKGSAIPGLCRITLNRRYLPEEREADVRAEIEATVAAALSHLAPEDWSLEETGHLPPVVDPDGPATRRWTLARAAAWGLPESAFRRYGSGTSSDFGWVQRAGQTHMLLGGLARPDRNVHAADEFTTTDDLADLSRAIENFLRADFDPEPGGDQPSAAQPGSAQP</sequence>
<evidence type="ECO:0000256" key="4">
    <source>
        <dbReference type="SAM" id="MobiDB-lite"/>
    </source>
</evidence>